<gene>
    <name evidence="2" type="ORF">Goshw_015631</name>
</gene>
<dbReference type="AlphaFoldDB" id="A0A7J9N3M6"/>
<evidence type="ECO:0000313" key="3">
    <source>
        <dbReference type="Proteomes" id="UP000593576"/>
    </source>
</evidence>
<feature type="compositionally biased region" description="Basic residues" evidence="1">
    <location>
        <begin position="81"/>
        <end position="92"/>
    </location>
</feature>
<keyword evidence="3" id="KW-1185">Reference proteome</keyword>
<reference evidence="2 3" key="1">
    <citation type="journal article" date="2019" name="Genome Biol. Evol.">
        <title>Insights into the evolution of the New World diploid cottons (Gossypium, subgenus Houzingenia) based on genome sequencing.</title>
        <authorList>
            <person name="Grover C.E."/>
            <person name="Arick M.A. 2nd"/>
            <person name="Thrash A."/>
            <person name="Conover J.L."/>
            <person name="Sanders W.S."/>
            <person name="Peterson D.G."/>
            <person name="Frelichowski J.E."/>
            <person name="Scheffler J.A."/>
            <person name="Scheffler B.E."/>
            <person name="Wendel J.F."/>
        </authorList>
    </citation>
    <scope>NUCLEOTIDE SEQUENCE [LARGE SCALE GENOMIC DNA]</scope>
    <source>
        <strain evidence="2">1</strain>
        <tissue evidence="2">Leaf</tissue>
    </source>
</reference>
<dbReference type="Proteomes" id="UP000593576">
    <property type="component" value="Unassembled WGS sequence"/>
</dbReference>
<evidence type="ECO:0000313" key="2">
    <source>
        <dbReference type="EMBL" id="MBA0877913.1"/>
    </source>
</evidence>
<evidence type="ECO:0000256" key="1">
    <source>
        <dbReference type="SAM" id="MobiDB-lite"/>
    </source>
</evidence>
<feature type="region of interest" description="Disordered" evidence="1">
    <location>
        <begin position="26"/>
        <end position="92"/>
    </location>
</feature>
<sequence length="92" mass="10665">MPWFRIHGKPYLLSAKERQQQLCVQRERRGLLNTRRRDVDAGLSTRSRQSPGPSSTPQMYRPASHQGSQEGLSGSSSFYNPHHRMGFKQLRR</sequence>
<proteinExistence type="predicted"/>
<feature type="compositionally biased region" description="Basic and acidic residues" evidence="1">
    <location>
        <begin position="26"/>
        <end position="40"/>
    </location>
</feature>
<organism evidence="2 3">
    <name type="scientific">Gossypium schwendimanii</name>
    <name type="common">Cotton</name>
    <dbReference type="NCBI Taxonomy" id="34291"/>
    <lineage>
        <taxon>Eukaryota</taxon>
        <taxon>Viridiplantae</taxon>
        <taxon>Streptophyta</taxon>
        <taxon>Embryophyta</taxon>
        <taxon>Tracheophyta</taxon>
        <taxon>Spermatophyta</taxon>
        <taxon>Magnoliopsida</taxon>
        <taxon>eudicotyledons</taxon>
        <taxon>Gunneridae</taxon>
        <taxon>Pentapetalae</taxon>
        <taxon>rosids</taxon>
        <taxon>malvids</taxon>
        <taxon>Malvales</taxon>
        <taxon>Malvaceae</taxon>
        <taxon>Malvoideae</taxon>
        <taxon>Gossypium</taxon>
    </lineage>
</organism>
<name>A0A7J9N3M6_GOSSC</name>
<feature type="compositionally biased region" description="Polar residues" evidence="1">
    <location>
        <begin position="44"/>
        <end position="58"/>
    </location>
</feature>
<accession>A0A7J9N3M6</accession>
<dbReference type="EMBL" id="JABFAF010269882">
    <property type="protein sequence ID" value="MBA0877913.1"/>
    <property type="molecule type" value="Genomic_DNA"/>
</dbReference>
<feature type="compositionally biased region" description="Low complexity" evidence="1">
    <location>
        <begin position="64"/>
        <end position="77"/>
    </location>
</feature>
<protein>
    <submittedName>
        <fullName evidence="2">Uncharacterized protein</fullName>
    </submittedName>
</protein>
<dbReference type="OrthoDB" id="10448918at2759"/>
<comment type="caution">
    <text evidence="2">The sequence shown here is derived from an EMBL/GenBank/DDBJ whole genome shotgun (WGS) entry which is preliminary data.</text>
</comment>